<evidence type="ECO:0000313" key="1">
    <source>
        <dbReference type="EMBL" id="RZC42258.1"/>
    </source>
</evidence>
<dbReference type="Proteomes" id="UP000292052">
    <property type="component" value="Unassembled WGS sequence"/>
</dbReference>
<organism evidence="1 2">
    <name type="scientific">Asbolus verrucosus</name>
    <name type="common">Desert ironclad beetle</name>
    <dbReference type="NCBI Taxonomy" id="1661398"/>
    <lineage>
        <taxon>Eukaryota</taxon>
        <taxon>Metazoa</taxon>
        <taxon>Ecdysozoa</taxon>
        <taxon>Arthropoda</taxon>
        <taxon>Hexapoda</taxon>
        <taxon>Insecta</taxon>
        <taxon>Pterygota</taxon>
        <taxon>Neoptera</taxon>
        <taxon>Endopterygota</taxon>
        <taxon>Coleoptera</taxon>
        <taxon>Polyphaga</taxon>
        <taxon>Cucujiformia</taxon>
        <taxon>Tenebrionidae</taxon>
        <taxon>Pimeliinae</taxon>
        <taxon>Asbolus</taxon>
    </lineage>
</organism>
<feature type="non-terminal residue" evidence="1">
    <location>
        <position position="1"/>
    </location>
</feature>
<dbReference type="EMBL" id="QDEB01009581">
    <property type="protein sequence ID" value="RZC42258.1"/>
    <property type="molecule type" value="Genomic_DNA"/>
</dbReference>
<protein>
    <submittedName>
        <fullName evidence="1">Uncharacterized protein</fullName>
    </submittedName>
</protein>
<accession>A0A482WCZ8</accession>
<evidence type="ECO:0000313" key="2">
    <source>
        <dbReference type="Proteomes" id="UP000292052"/>
    </source>
</evidence>
<proteinExistence type="predicted"/>
<reference evidence="1 2" key="1">
    <citation type="submission" date="2017-03" db="EMBL/GenBank/DDBJ databases">
        <title>Genome of the blue death feigning beetle - Asbolus verrucosus.</title>
        <authorList>
            <person name="Rider S.D."/>
        </authorList>
    </citation>
    <scope>NUCLEOTIDE SEQUENCE [LARGE SCALE GENOMIC DNA]</scope>
    <source>
        <strain evidence="1">Butters</strain>
        <tissue evidence="1">Head and leg muscle</tissue>
    </source>
</reference>
<keyword evidence="2" id="KW-1185">Reference proteome</keyword>
<sequence>FDSAYAPFFGLLRSVGPHSRSRREFLELDGDGAMAPPTWRREKADSQVYELRNITVIHCISERPVTTFIQGQQVYTRTRSAQARTRRRSGGRILAGPSRLGPLSTFPDSGNAKLWAHYPPSTSFISAFSLFVFPEF</sequence>
<name>A0A482WCZ8_ASBVE</name>
<gene>
    <name evidence="1" type="ORF">BDFB_009956</name>
</gene>
<dbReference type="AlphaFoldDB" id="A0A482WCZ8"/>
<comment type="caution">
    <text evidence="1">The sequence shown here is derived from an EMBL/GenBank/DDBJ whole genome shotgun (WGS) entry which is preliminary data.</text>
</comment>